<dbReference type="RefSeq" id="WP_085029356.1">
    <property type="nucleotide sequence ID" value="NZ_CP020772.1"/>
</dbReference>
<dbReference type="STRING" id="402384.HM131_08520"/>
<dbReference type="PRINTS" id="PR00080">
    <property type="entry name" value="SDRFAMILY"/>
</dbReference>
<dbReference type="OrthoDB" id="9803333at2"/>
<dbReference type="EMBL" id="CP020772">
    <property type="protein sequence ID" value="ARI76881.1"/>
    <property type="molecule type" value="Genomic_DNA"/>
</dbReference>
<sequence>MGQLSNKVVLITGGSKGIGKEIAKTFAKEGAKVCILDIDQEAINNTTQEFNNENYEVHPFLADITNREQVENTIDEIGRVFSRIDILVNNAGITRDNLLFKMTDEDWNLVLDVHMTGSFICSQIVQKYMVEQKFGRIINISSASALGRKGQANYSAVKAGLQGFTKTLAMELGKFGITVNAVAPGFIETDMTKALAERLGVDYSDLINDKKKEIPVNRPGSPADVAYSALFFALDTSSFVNGQVLYVAGGPKT</sequence>
<evidence type="ECO:0000256" key="2">
    <source>
        <dbReference type="ARBA" id="ARBA00022857"/>
    </source>
</evidence>
<dbReference type="Pfam" id="PF13561">
    <property type="entry name" value="adh_short_C2"/>
    <property type="match status" value="1"/>
</dbReference>
<dbReference type="InterPro" id="IPR002347">
    <property type="entry name" value="SDR_fam"/>
</dbReference>
<dbReference type="FunFam" id="3.40.50.720:FF:000115">
    <property type="entry name" value="3-oxoacyl-[acyl-carrier-protein] reductase FabG"/>
    <property type="match status" value="1"/>
</dbReference>
<name>A0A1W5ZUD4_9BACI</name>
<dbReference type="PANTHER" id="PTHR42760:SF40">
    <property type="entry name" value="3-OXOACYL-[ACYL-CARRIER-PROTEIN] REDUCTASE, CHLOROPLASTIC"/>
    <property type="match status" value="1"/>
</dbReference>
<evidence type="ECO:0000256" key="3">
    <source>
        <dbReference type="ARBA" id="ARBA00023002"/>
    </source>
</evidence>
<proteinExistence type="inferred from homology"/>
<evidence type="ECO:0000313" key="5">
    <source>
        <dbReference type="EMBL" id="ARI76881.1"/>
    </source>
</evidence>
<evidence type="ECO:0000313" key="6">
    <source>
        <dbReference type="Proteomes" id="UP000192527"/>
    </source>
</evidence>
<keyword evidence="2" id="KW-0521">NADP</keyword>
<dbReference type="PANTHER" id="PTHR42760">
    <property type="entry name" value="SHORT-CHAIN DEHYDROGENASES/REDUCTASES FAMILY MEMBER"/>
    <property type="match status" value="1"/>
</dbReference>
<protein>
    <submittedName>
        <fullName evidence="5">Beta-ketoacyl-ACP reductase</fullName>
    </submittedName>
</protein>
<dbReference type="SMART" id="SM00822">
    <property type="entry name" value="PKS_KR"/>
    <property type="match status" value="1"/>
</dbReference>
<dbReference type="InterPro" id="IPR036291">
    <property type="entry name" value="NAD(P)-bd_dom_sf"/>
</dbReference>
<dbReference type="Gene3D" id="3.40.50.720">
    <property type="entry name" value="NAD(P)-binding Rossmann-like Domain"/>
    <property type="match status" value="1"/>
</dbReference>
<keyword evidence="6" id="KW-1185">Reference proteome</keyword>
<dbReference type="Proteomes" id="UP000192527">
    <property type="component" value="Chromosome"/>
</dbReference>
<evidence type="ECO:0000259" key="4">
    <source>
        <dbReference type="SMART" id="SM00822"/>
    </source>
</evidence>
<reference evidence="5 6" key="1">
    <citation type="submission" date="2017-04" db="EMBL/GenBank/DDBJ databases">
        <title>The whole genome sequencing and assembly of Halobacillus mangrovi strain.</title>
        <authorList>
            <person name="Lee S.-J."/>
            <person name="Park M.-K."/>
            <person name="Kim J.-Y."/>
            <person name="Lee Y.-J."/>
            <person name="Yi H."/>
            <person name="Bahn Y.-S."/>
            <person name="Kim J.F."/>
            <person name="Lee D.-W."/>
        </authorList>
    </citation>
    <scope>NUCLEOTIDE SEQUENCE [LARGE SCALE GENOMIC DNA]</scope>
    <source>
        <strain evidence="5 6">KTB 131</strain>
    </source>
</reference>
<comment type="similarity">
    <text evidence="1">Belongs to the short-chain dehydrogenases/reductases (SDR) family.</text>
</comment>
<accession>A0A1W5ZUD4</accession>
<evidence type="ECO:0000256" key="1">
    <source>
        <dbReference type="ARBA" id="ARBA00006484"/>
    </source>
</evidence>
<dbReference type="KEGG" id="hmn:HM131_08520"/>
<dbReference type="SUPFAM" id="SSF51735">
    <property type="entry name" value="NAD(P)-binding Rossmann-fold domains"/>
    <property type="match status" value="1"/>
</dbReference>
<feature type="domain" description="Ketoreductase" evidence="4">
    <location>
        <begin position="7"/>
        <end position="185"/>
    </location>
</feature>
<organism evidence="5 6">
    <name type="scientific">Halobacillus mangrovi</name>
    <dbReference type="NCBI Taxonomy" id="402384"/>
    <lineage>
        <taxon>Bacteria</taxon>
        <taxon>Bacillati</taxon>
        <taxon>Bacillota</taxon>
        <taxon>Bacilli</taxon>
        <taxon>Bacillales</taxon>
        <taxon>Bacillaceae</taxon>
        <taxon>Halobacillus</taxon>
    </lineage>
</organism>
<gene>
    <name evidence="5" type="ORF">HM131_08520</name>
</gene>
<keyword evidence="3" id="KW-0560">Oxidoreductase</keyword>
<dbReference type="GO" id="GO:0016616">
    <property type="term" value="F:oxidoreductase activity, acting on the CH-OH group of donors, NAD or NADP as acceptor"/>
    <property type="evidence" value="ECO:0007669"/>
    <property type="project" value="UniProtKB-ARBA"/>
</dbReference>
<dbReference type="AlphaFoldDB" id="A0A1W5ZUD4"/>
<dbReference type="InterPro" id="IPR057326">
    <property type="entry name" value="KR_dom"/>
</dbReference>
<dbReference type="PRINTS" id="PR00081">
    <property type="entry name" value="GDHRDH"/>
</dbReference>
<dbReference type="NCBIfam" id="NF009466">
    <property type="entry name" value="PRK12826.1-2"/>
    <property type="match status" value="1"/>
</dbReference>
<dbReference type="GO" id="GO:0030497">
    <property type="term" value="P:fatty acid elongation"/>
    <property type="evidence" value="ECO:0007669"/>
    <property type="project" value="TreeGrafter"/>
</dbReference>